<dbReference type="AlphaFoldDB" id="A0A5B7ZNL5"/>
<proteinExistence type="predicted"/>
<evidence type="ECO:0000313" key="2">
    <source>
        <dbReference type="Proteomes" id="UP000308149"/>
    </source>
</evidence>
<organism evidence="1 2">
    <name type="scientific">Thermomonas aquatica</name>
    <dbReference type="NCBI Taxonomy" id="2202149"/>
    <lineage>
        <taxon>Bacteria</taxon>
        <taxon>Pseudomonadati</taxon>
        <taxon>Pseudomonadota</taxon>
        <taxon>Gammaproteobacteria</taxon>
        <taxon>Lysobacterales</taxon>
        <taxon>Lysobacteraceae</taxon>
        <taxon>Thermomonas</taxon>
    </lineage>
</organism>
<dbReference type="RefSeq" id="WP_139714936.1">
    <property type="nucleotide sequence ID" value="NZ_CP040871.1"/>
</dbReference>
<name>A0A5B7ZNL5_9GAMM</name>
<accession>A0A5B7ZNL5</accession>
<dbReference type="KEGG" id="thes:FHQ07_01170"/>
<gene>
    <name evidence="1" type="ORF">FHQ07_01170</name>
</gene>
<keyword evidence="2" id="KW-1185">Reference proteome</keyword>
<dbReference type="Proteomes" id="UP000308149">
    <property type="component" value="Chromosome"/>
</dbReference>
<dbReference type="EMBL" id="CP040871">
    <property type="protein sequence ID" value="QDA56026.1"/>
    <property type="molecule type" value="Genomic_DNA"/>
</dbReference>
<protein>
    <submittedName>
        <fullName evidence="1">Uncharacterized protein</fullName>
    </submittedName>
</protein>
<reference evidence="1 2" key="1">
    <citation type="submission" date="2019-06" db="EMBL/GenBank/DDBJ databases">
        <title>Thermomonas aquatica sp. nov., isolated from an industrial wastewater treatment plant.</title>
        <authorList>
            <person name="Jeon J.H."/>
            <person name="Park D.-S."/>
        </authorList>
    </citation>
    <scope>NUCLEOTIDE SEQUENCE [LARGE SCALE GENOMIC DNA]</scope>
    <source>
        <strain evidence="1 2">SY21</strain>
    </source>
</reference>
<evidence type="ECO:0000313" key="1">
    <source>
        <dbReference type="EMBL" id="QDA56026.1"/>
    </source>
</evidence>
<dbReference type="OrthoDB" id="10000156at2"/>
<sequence>MSTATDSVPVAPQAFAMWDSSIYLSWINAMSDVLMCKGDPGQMAPETISSYAGLMYQLGLAVEQVSAEERLRAARGKQP</sequence>